<dbReference type="InterPro" id="IPR000086">
    <property type="entry name" value="NUDIX_hydrolase_dom"/>
</dbReference>
<evidence type="ECO:0000256" key="2">
    <source>
        <dbReference type="ARBA" id="ARBA00022801"/>
    </source>
</evidence>
<dbReference type="AlphaFoldDB" id="A0A0C5C7U5"/>
<dbReference type="PROSITE" id="PS51462">
    <property type="entry name" value="NUDIX"/>
    <property type="match status" value="1"/>
</dbReference>
<evidence type="ECO:0000256" key="1">
    <source>
        <dbReference type="ARBA" id="ARBA00001946"/>
    </source>
</evidence>
<dbReference type="STRING" id="1398.AB434_3366"/>
<gene>
    <name evidence="6" type="ORF">HMPREF3213_02647</name>
    <name evidence="5" type="ORF">SB48_HM08orf03034</name>
</gene>
<evidence type="ECO:0000313" key="7">
    <source>
        <dbReference type="Proteomes" id="UP000032024"/>
    </source>
</evidence>
<dbReference type="Pfam" id="PF00293">
    <property type="entry name" value="NUDIX"/>
    <property type="match status" value="1"/>
</dbReference>
<organism evidence="6 8">
    <name type="scientific">Heyndrickxia coagulans</name>
    <name type="common">Weizmannia coagulans</name>
    <dbReference type="NCBI Taxonomy" id="1398"/>
    <lineage>
        <taxon>Bacteria</taxon>
        <taxon>Bacillati</taxon>
        <taxon>Bacillota</taxon>
        <taxon>Bacilli</taxon>
        <taxon>Bacillales</taxon>
        <taxon>Bacillaceae</taxon>
        <taxon>Heyndrickxia</taxon>
    </lineage>
</organism>
<dbReference type="GO" id="GO:0005829">
    <property type="term" value="C:cytosol"/>
    <property type="evidence" value="ECO:0007669"/>
    <property type="project" value="TreeGrafter"/>
</dbReference>
<sequence>MIIKLSLPERSVFYGKIYASVLDEEQKEPGNMHKYEEKTLKTEEIFNGKILHVQVLEVELPDGKTSKREIIKHPGAVCVLAVTNEHKVVMVEQYRKAAERALIEIPAGKLEPGEDPLEAAKRELEEETGYACAKLEPVTAFYTSPGFADEYIHLYAGTGLEKLSNPKAGDDDEFVDILELGMDEVREMIRSGKICDAKTLVALQHWMLEEARK</sequence>
<feature type="domain" description="Nudix hydrolase" evidence="4">
    <location>
        <begin position="71"/>
        <end position="202"/>
    </location>
</feature>
<dbReference type="PROSITE" id="PS00893">
    <property type="entry name" value="NUDIX_BOX"/>
    <property type="match status" value="1"/>
</dbReference>
<evidence type="ECO:0000313" key="8">
    <source>
        <dbReference type="Proteomes" id="UP000070376"/>
    </source>
</evidence>
<dbReference type="PANTHER" id="PTHR11839">
    <property type="entry name" value="UDP/ADP-SUGAR PYROPHOSPHATASE"/>
    <property type="match status" value="1"/>
</dbReference>
<dbReference type="EMBL" id="CP010525">
    <property type="protein sequence ID" value="AJO22709.1"/>
    <property type="molecule type" value="Genomic_DNA"/>
</dbReference>
<keyword evidence="7" id="KW-1185">Reference proteome</keyword>
<reference evidence="7" key="2">
    <citation type="submission" date="2015-01" db="EMBL/GenBank/DDBJ databases">
        <title>Comparative genome analysis of Bacillus coagulans HM-08, Clostridium butyricum HM-68, Bacillus subtilis HM-66 and Bacillus paralicheniformis BL-09.</title>
        <authorList>
            <person name="Zhang H."/>
        </authorList>
    </citation>
    <scope>NUCLEOTIDE SEQUENCE [LARGE SCALE GENOMIC DNA]</scope>
    <source>
        <strain evidence="7">HM-08</strain>
    </source>
</reference>
<dbReference type="SUPFAM" id="SSF55811">
    <property type="entry name" value="Nudix"/>
    <property type="match status" value="1"/>
</dbReference>
<name>A0A0C5C7U5_HEYCO</name>
<accession>A0A0C5C7U5</accession>
<dbReference type="CDD" id="cd03424">
    <property type="entry name" value="NUDIX_ADPRase_Nudt5_UGPPase_Nudt14"/>
    <property type="match status" value="1"/>
</dbReference>
<dbReference type="PATRIC" id="fig|1398.18.peg.1919"/>
<dbReference type="FunFam" id="3.90.79.10:FF:000024">
    <property type="entry name" value="ADP-ribose pyrophosphatase"/>
    <property type="match status" value="1"/>
</dbReference>
<keyword evidence="2 3" id="KW-0378">Hydrolase</keyword>
<evidence type="ECO:0000313" key="5">
    <source>
        <dbReference type="EMBL" id="AJO22709.1"/>
    </source>
</evidence>
<dbReference type="InterPro" id="IPR020084">
    <property type="entry name" value="NUDIX_hydrolase_CS"/>
</dbReference>
<comment type="cofactor">
    <cofactor evidence="1">
        <name>Mg(2+)</name>
        <dbReference type="ChEBI" id="CHEBI:18420"/>
    </cofactor>
</comment>
<dbReference type="GO" id="GO:0016462">
    <property type="term" value="F:pyrophosphatase activity"/>
    <property type="evidence" value="ECO:0007669"/>
    <property type="project" value="UniProtKB-ARBA"/>
</dbReference>
<comment type="similarity">
    <text evidence="3">Belongs to the Nudix hydrolase family.</text>
</comment>
<dbReference type="Proteomes" id="UP000070376">
    <property type="component" value="Unassembled WGS sequence"/>
</dbReference>
<evidence type="ECO:0000313" key="6">
    <source>
        <dbReference type="EMBL" id="KWZ79543.1"/>
    </source>
</evidence>
<dbReference type="InterPro" id="IPR020476">
    <property type="entry name" value="Nudix_hydrolase"/>
</dbReference>
<evidence type="ECO:0000256" key="3">
    <source>
        <dbReference type="RuleBase" id="RU003476"/>
    </source>
</evidence>
<dbReference type="InterPro" id="IPR015797">
    <property type="entry name" value="NUDIX_hydrolase-like_dom_sf"/>
</dbReference>
<dbReference type="PANTHER" id="PTHR11839:SF18">
    <property type="entry name" value="NUDIX HYDROLASE DOMAIN-CONTAINING PROTEIN"/>
    <property type="match status" value="1"/>
</dbReference>
<proteinExistence type="inferred from homology"/>
<evidence type="ECO:0000259" key="4">
    <source>
        <dbReference type="PROSITE" id="PS51462"/>
    </source>
</evidence>
<dbReference type="Gene3D" id="3.90.79.10">
    <property type="entry name" value="Nucleoside Triphosphate Pyrophosphohydrolase"/>
    <property type="match status" value="1"/>
</dbReference>
<protein>
    <submittedName>
        <fullName evidence="5">ADP-ribose pyrophosphatase</fullName>
    </submittedName>
    <submittedName>
        <fullName evidence="6">Nudix-type nucleoside diphosphatase, YffH/AdpP family</fullName>
    </submittedName>
</protein>
<dbReference type="Proteomes" id="UP000032024">
    <property type="component" value="Chromosome"/>
</dbReference>
<reference evidence="6" key="4">
    <citation type="submission" date="2016-01" db="EMBL/GenBank/DDBJ databases">
        <authorList>
            <person name="Oliw E.H."/>
        </authorList>
    </citation>
    <scope>NUCLEOTIDE SEQUENCE [LARGE SCALE GENOMIC DNA]</scope>
    <source>
        <strain evidence="6">GED7749B</strain>
    </source>
</reference>
<dbReference type="GO" id="GO:0019693">
    <property type="term" value="P:ribose phosphate metabolic process"/>
    <property type="evidence" value="ECO:0007669"/>
    <property type="project" value="TreeGrafter"/>
</dbReference>
<dbReference type="GO" id="GO:0006753">
    <property type="term" value="P:nucleoside phosphate metabolic process"/>
    <property type="evidence" value="ECO:0007669"/>
    <property type="project" value="TreeGrafter"/>
</dbReference>
<dbReference type="EMBL" id="LRPN01000116">
    <property type="protein sequence ID" value="KWZ79543.1"/>
    <property type="molecule type" value="Genomic_DNA"/>
</dbReference>
<reference evidence="5" key="1">
    <citation type="submission" date="2015-01" db="EMBL/GenBank/DDBJ databases">
        <title>Comparative genome analysis of Bacillus coagulans HM-08, Clostridium butyricum HM-68, Bacillus subtilis HM-66 and Bacillus licheniformis BL-09.</title>
        <authorList>
            <person name="Zhang H."/>
        </authorList>
    </citation>
    <scope>NUCLEOTIDE SEQUENCE [LARGE SCALE GENOMIC DNA]</scope>
    <source>
        <strain evidence="5">HM-08</strain>
    </source>
</reference>
<reference evidence="8" key="3">
    <citation type="submission" date="2016-01" db="EMBL/GenBank/DDBJ databases">
        <authorList>
            <person name="Mitreva M."/>
            <person name="Pepin K.H."/>
            <person name="Mihindukulasuriya K.A."/>
            <person name="Fulton R."/>
            <person name="Fronick C."/>
            <person name="O'Laughlin M."/>
            <person name="Miner T."/>
            <person name="Herter B."/>
            <person name="Rosa B.A."/>
            <person name="Cordes M."/>
            <person name="Tomlinson C."/>
            <person name="Wollam A."/>
            <person name="Palsikar V.B."/>
            <person name="Mardis E.R."/>
            <person name="Wilson R.K."/>
        </authorList>
    </citation>
    <scope>NUCLEOTIDE SEQUENCE [LARGE SCALE GENOMIC DNA]</scope>
    <source>
        <strain evidence="8">GED7749B</strain>
    </source>
</reference>
<dbReference type="PRINTS" id="PR00502">
    <property type="entry name" value="NUDIXFAMILY"/>
</dbReference>